<keyword evidence="3" id="KW-0862">Zinc</keyword>
<keyword evidence="2" id="KW-0863">Zinc-finger</keyword>
<feature type="compositionally biased region" description="Polar residues" evidence="4">
    <location>
        <begin position="641"/>
        <end position="658"/>
    </location>
</feature>
<comment type="caution">
    <text evidence="6">The sequence shown here is derived from an EMBL/GenBank/DDBJ whole genome shotgun (WGS) entry which is preliminary data.</text>
</comment>
<name>A0A9W8C2F1_TRIRA</name>
<feature type="region of interest" description="Disordered" evidence="4">
    <location>
        <begin position="173"/>
        <end position="194"/>
    </location>
</feature>
<sequence>MSCYTETFYPYPFKGLFEGEDLDYIETEKNITKALGDLKANFYCELCDKQYHKHQEFDNHINSYDHAHKQRLKELKQREFARNVSSKSWKDERKQKRDLKRLYQLAQRKQQCKSDDRKGPKLRSTIKDPDQVKTSSNGSCKFHTEPPASSVQATSPISTDVSLKGLSSSRVLAHQQPCHEKHHSSPPKTLAGHRNPRAGVSFCFSRRAQLKLDSCASVFSDGLEEASDSLELKRHRQRLALEALWSCSSSPRTPCNDDADPSHDPPALGWADGDSQTTQIKAQTEHVESLEIQLNCSTTEPEKLMCPDTHGPGSNGEPAGSEDRLVDRGQRPRAEGAYGGSEEKECPSPSVYTDGQGTMAQSQLQTHKDSLQHTEKNSKQDIMQNGEKGTENIHPVCEDEKTDWSSKAPVSFLNVLSKEGNTLKWPSELVQYTSDEPRVSYSCNPLCCFFKHREGKEKSTKPVDMEFGVERLAGHDDRAESQTQNVPGDKLGILKPKRPKHMRKGKTRRRKLDAVRSRQALKTCSQTEAGGRFEFQSAPTDTSQHKQPRSERRHKLGKRRSERDETSNESDTPEHSLKSIIVSSLSAPARKRKKCQTVRRLVPALHLVRGRPFPYSLHYTTGRENYRWYDDTYESKRDDASTPNSDKSGSWSGLSDMTSDGEWPVYHPRRRSTSPRSKPWRKEHGRLKSCIRNSSQNIPYHSYRHISDSPCRDFRDFEHAGDCWDYTDLCIYDKRKYSAVCNNPDQNEKYNIRRHKRFVEEQRNKEHRIQDNSRLFYRVYDSPEPQDDIRDWWSENISPVSRRHREREEYSWSSPERSQDRWYNKPASILSPSLTSSTSVSDISGEWMHHSRPSPSRQSQKHNHSAERLVKTKFSHSPLRKETHSPSLAPNKIAAQPNSLKSSSWQGDITQTSTDQCTLVANEVKVKKANGALSLPLIGKLPSIKKGAKKMGINKVASGSTGNHFQTTTNPQITPQKASLQHTEEQNSKAEACTAPKPDSFASQKRDIGDQEDGKVETTGIHCARCTTPPLSEQPITFTEEEIEKYRLLQLQAQQHMQQQHLQEQQEIQQTSVDMSHIPTPEPANQNTQSACLPYTIFQPSPSSPVTLLPLHPSLSQPHFSPPLPPAFFPASPATVLAAHPLHLIPASALHPVHPHHHIRGLAFRPLPPAALLPTMLSPIPMAAASTLQIHPLLHSLFHSQDLQQRTS</sequence>
<feature type="region of interest" description="Disordered" evidence="4">
    <location>
        <begin position="249"/>
        <end position="286"/>
    </location>
</feature>
<feature type="region of interest" description="Disordered" evidence="4">
    <location>
        <begin position="980"/>
        <end position="1016"/>
    </location>
</feature>
<feature type="compositionally biased region" description="Basic and acidic residues" evidence="4">
    <location>
        <begin position="559"/>
        <end position="577"/>
    </location>
</feature>
<dbReference type="PANTHER" id="PTHR17614:SF12">
    <property type="entry name" value="ZINC FINGER PROTEIN 804B"/>
    <property type="match status" value="1"/>
</dbReference>
<feature type="region of interest" description="Disordered" evidence="4">
    <location>
        <begin position="832"/>
        <end position="907"/>
    </location>
</feature>
<feature type="compositionally biased region" description="Basic residues" evidence="4">
    <location>
        <begin position="667"/>
        <end position="686"/>
    </location>
</feature>
<feature type="compositionally biased region" description="Basic residues" evidence="4">
    <location>
        <begin position="495"/>
        <end position="511"/>
    </location>
</feature>
<protein>
    <submittedName>
        <fullName evidence="6">Zinc finger protein 804B</fullName>
    </submittedName>
</protein>
<feature type="compositionally biased region" description="Basic and acidic residues" evidence="4">
    <location>
        <begin position="366"/>
        <end position="377"/>
    </location>
</feature>
<evidence type="ECO:0000256" key="1">
    <source>
        <dbReference type="ARBA" id="ARBA00022723"/>
    </source>
</evidence>
<accession>A0A9W8C2F1</accession>
<dbReference type="SUPFAM" id="SSF57667">
    <property type="entry name" value="beta-beta-alpha zinc fingers"/>
    <property type="match status" value="1"/>
</dbReference>
<feature type="compositionally biased region" description="Polar residues" evidence="4">
    <location>
        <begin position="350"/>
        <end position="365"/>
    </location>
</feature>
<feature type="compositionally biased region" description="Low complexity" evidence="4">
    <location>
        <begin position="832"/>
        <end position="844"/>
    </location>
</feature>
<gene>
    <name evidence="6" type="ORF">IRJ41_002867</name>
</gene>
<organism evidence="6 7">
    <name type="scientific">Triplophysa rosa</name>
    <name type="common">Cave loach</name>
    <dbReference type="NCBI Taxonomy" id="992332"/>
    <lineage>
        <taxon>Eukaryota</taxon>
        <taxon>Metazoa</taxon>
        <taxon>Chordata</taxon>
        <taxon>Craniata</taxon>
        <taxon>Vertebrata</taxon>
        <taxon>Euteleostomi</taxon>
        <taxon>Actinopterygii</taxon>
        <taxon>Neopterygii</taxon>
        <taxon>Teleostei</taxon>
        <taxon>Ostariophysi</taxon>
        <taxon>Cypriniformes</taxon>
        <taxon>Nemacheilidae</taxon>
        <taxon>Triplophysa</taxon>
    </lineage>
</organism>
<feature type="region of interest" description="Disordered" evidence="4">
    <location>
        <begin position="104"/>
        <end position="155"/>
    </location>
</feature>
<feature type="domain" description="C2H2-type" evidence="5">
    <location>
        <begin position="44"/>
        <end position="66"/>
    </location>
</feature>
<keyword evidence="1" id="KW-0479">Metal-binding</keyword>
<evidence type="ECO:0000313" key="6">
    <source>
        <dbReference type="EMBL" id="KAI7806261.1"/>
    </source>
</evidence>
<dbReference type="GO" id="GO:0005634">
    <property type="term" value="C:nucleus"/>
    <property type="evidence" value="ECO:0007669"/>
    <property type="project" value="TreeGrafter"/>
</dbReference>
<evidence type="ECO:0000259" key="5">
    <source>
        <dbReference type="PROSITE" id="PS00028"/>
    </source>
</evidence>
<dbReference type="InterPro" id="IPR036236">
    <property type="entry name" value="Znf_C2H2_sf"/>
</dbReference>
<dbReference type="PANTHER" id="PTHR17614">
    <property type="entry name" value="ZINC FINGER-CONTAINING"/>
    <property type="match status" value="1"/>
</dbReference>
<dbReference type="GO" id="GO:0008270">
    <property type="term" value="F:zinc ion binding"/>
    <property type="evidence" value="ECO:0007669"/>
    <property type="project" value="UniProtKB-KW"/>
</dbReference>
<dbReference type="AlphaFoldDB" id="A0A9W8C2F1"/>
<dbReference type="EMBL" id="JAFHDT010000008">
    <property type="protein sequence ID" value="KAI7806261.1"/>
    <property type="molecule type" value="Genomic_DNA"/>
</dbReference>
<keyword evidence="7" id="KW-1185">Reference proteome</keyword>
<reference evidence="6" key="1">
    <citation type="submission" date="2021-02" db="EMBL/GenBank/DDBJ databases">
        <title>Comparative genomics reveals that relaxation of natural selection precedes convergent phenotypic evolution of cavefish.</title>
        <authorList>
            <person name="Peng Z."/>
        </authorList>
    </citation>
    <scope>NUCLEOTIDE SEQUENCE</scope>
    <source>
        <tissue evidence="6">Muscle</tissue>
    </source>
</reference>
<dbReference type="PROSITE" id="PS00028">
    <property type="entry name" value="ZINC_FINGER_C2H2_1"/>
    <property type="match status" value="1"/>
</dbReference>
<feature type="region of interest" description="Disordered" evidence="4">
    <location>
        <begin position="301"/>
        <end position="377"/>
    </location>
</feature>
<dbReference type="InterPro" id="IPR013087">
    <property type="entry name" value="Znf_C2H2_type"/>
</dbReference>
<evidence type="ECO:0000313" key="7">
    <source>
        <dbReference type="Proteomes" id="UP001059041"/>
    </source>
</evidence>
<feature type="region of interest" description="Disordered" evidence="4">
    <location>
        <begin position="634"/>
        <end position="686"/>
    </location>
</feature>
<feature type="region of interest" description="Disordered" evidence="4">
    <location>
        <begin position="474"/>
        <end position="596"/>
    </location>
</feature>
<evidence type="ECO:0000256" key="4">
    <source>
        <dbReference type="SAM" id="MobiDB-lite"/>
    </source>
</evidence>
<feature type="compositionally biased region" description="Basic and acidic residues" evidence="4">
    <location>
        <begin position="1004"/>
        <end position="1016"/>
    </location>
</feature>
<dbReference type="Proteomes" id="UP001059041">
    <property type="component" value="Linkage Group LG8"/>
</dbReference>
<evidence type="ECO:0000256" key="3">
    <source>
        <dbReference type="ARBA" id="ARBA00022833"/>
    </source>
</evidence>
<feature type="compositionally biased region" description="Polar residues" evidence="4">
    <location>
        <begin position="896"/>
        <end position="907"/>
    </location>
</feature>
<feature type="compositionally biased region" description="Basic and acidic residues" evidence="4">
    <location>
        <begin position="321"/>
        <end position="334"/>
    </location>
</feature>
<dbReference type="InterPro" id="IPR052445">
    <property type="entry name" value="ZnF-G_patch_domain"/>
</dbReference>
<feature type="compositionally biased region" description="Basic and acidic residues" evidence="4">
    <location>
        <begin position="112"/>
        <end position="131"/>
    </location>
</feature>
<evidence type="ECO:0000256" key="2">
    <source>
        <dbReference type="ARBA" id="ARBA00022771"/>
    </source>
</evidence>
<proteinExistence type="predicted"/>